<dbReference type="NCBIfam" id="TIGR00985">
    <property type="entry name" value="3a0801s04tom"/>
    <property type="match status" value="1"/>
</dbReference>
<evidence type="ECO:0000256" key="5">
    <source>
        <dbReference type="ARBA" id="ARBA00022787"/>
    </source>
</evidence>
<dbReference type="InterPro" id="IPR002056">
    <property type="entry name" value="MAS20"/>
</dbReference>
<dbReference type="PIRSF" id="PIRSF037707">
    <property type="entry name" value="MAS20_rcpt"/>
    <property type="match status" value="1"/>
</dbReference>
<keyword evidence="7" id="KW-1133">Transmembrane helix</keyword>
<organism evidence="11 12">
    <name type="scientific">Nakaseomyces bracarensis</name>
    <dbReference type="NCBI Taxonomy" id="273131"/>
    <lineage>
        <taxon>Eukaryota</taxon>
        <taxon>Fungi</taxon>
        <taxon>Dikarya</taxon>
        <taxon>Ascomycota</taxon>
        <taxon>Saccharomycotina</taxon>
        <taxon>Saccharomycetes</taxon>
        <taxon>Saccharomycetales</taxon>
        <taxon>Saccharomycetaceae</taxon>
        <taxon>Nakaseomyces</taxon>
    </lineage>
</organism>
<gene>
    <name evidence="11" type="ORF">RNJ44_04957</name>
</gene>
<dbReference type="PRINTS" id="PR00351">
    <property type="entry name" value="OM20RECEPTOR"/>
</dbReference>
<evidence type="ECO:0000256" key="6">
    <source>
        <dbReference type="ARBA" id="ARBA00022927"/>
    </source>
</evidence>
<evidence type="ECO:0000256" key="2">
    <source>
        <dbReference type="ARBA" id="ARBA00005792"/>
    </source>
</evidence>
<dbReference type="PANTHER" id="PTHR12430:SF0">
    <property type="entry name" value="TRANSLOCASE OF OUTER MITOCHONDRIAL MEMBRANE 20"/>
    <property type="match status" value="1"/>
</dbReference>
<evidence type="ECO:0000256" key="4">
    <source>
        <dbReference type="ARBA" id="ARBA00022692"/>
    </source>
</evidence>
<keyword evidence="5 10" id="KW-1000">Mitochondrion outer membrane</keyword>
<evidence type="ECO:0000256" key="1">
    <source>
        <dbReference type="ARBA" id="ARBA00004572"/>
    </source>
</evidence>
<evidence type="ECO:0000256" key="7">
    <source>
        <dbReference type="ARBA" id="ARBA00022989"/>
    </source>
</evidence>
<keyword evidence="6" id="KW-0653">Protein transport</keyword>
<dbReference type="Proteomes" id="UP001623330">
    <property type="component" value="Unassembled WGS sequence"/>
</dbReference>
<comment type="caution">
    <text evidence="11">The sequence shown here is derived from an EMBL/GenBank/DDBJ whole genome shotgun (WGS) entry which is preliminary data.</text>
</comment>
<evidence type="ECO:0000313" key="12">
    <source>
        <dbReference type="Proteomes" id="UP001623330"/>
    </source>
</evidence>
<keyword evidence="3" id="KW-0813">Transport</keyword>
<keyword evidence="8 10" id="KW-0496">Mitochondrion</keyword>
<dbReference type="Pfam" id="PF02064">
    <property type="entry name" value="MAS20"/>
    <property type="match status" value="1"/>
</dbReference>
<dbReference type="InterPro" id="IPR023392">
    <property type="entry name" value="Tom20_dom_sf"/>
</dbReference>
<sequence length="186" mass="20413">MSQSNIGRTLAIATAVGAFAAGAYAVYFDHQRRSNPNFRKELKKRVKKQVNAEKHAEEEAKREKLQKVTEYLTKELAADPIPASATERESVFTSNVELGERLSMTPGKELEAAAKFYKALTVYPNPADLLGIYQRSVPENIYEYIVLMIAIMPPANVSTFIRGAAASAESSAAEKEVKEAVSGVDE</sequence>
<evidence type="ECO:0000256" key="3">
    <source>
        <dbReference type="ARBA" id="ARBA00022448"/>
    </source>
</evidence>
<keyword evidence="12" id="KW-1185">Reference proteome</keyword>
<dbReference type="SUPFAM" id="SSF47157">
    <property type="entry name" value="Mitochondrial import receptor subunit Tom20"/>
    <property type="match status" value="1"/>
</dbReference>
<keyword evidence="4" id="KW-0812">Transmembrane</keyword>
<protein>
    <submittedName>
        <fullName evidence="11">Mitochondrial import receptor subunit TOM20</fullName>
    </submittedName>
</protein>
<dbReference type="Gene3D" id="1.20.960.10">
    <property type="entry name" value="Mitochondrial outer membrane translocase complex, subunit Tom20 domain"/>
    <property type="match status" value="1"/>
</dbReference>
<evidence type="ECO:0000256" key="8">
    <source>
        <dbReference type="ARBA" id="ARBA00023128"/>
    </source>
</evidence>
<comment type="similarity">
    <text evidence="2 10">Belongs to the Tom20 family.</text>
</comment>
<keyword evidence="11" id="KW-0675">Receptor</keyword>
<evidence type="ECO:0000256" key="9">
    <source>
        <dbReference type="ARBA" id="ARBA00023136"/>
    </source>
</evidence>
<dbReference type="PANTHER" id="PTHR12430">
    <property type="entry name" value="MITOCHONDRIAL IMPORT RECEPTOR SUBUNIT TOM20"/>
    <property type="match status" value="1"/>
</dbReference>
<evidence type="ECO:0000313" key="11">
    <source>
        <dbReference type="EMBL" id="KAL3233041.1"/>
    </source>
</evidence>
<evidence type="ECO:0000256" key="10">
    <source>
        <dbReference type="PIRNR" id="PIRNR037707"/>
    </source>
</evidence>
<proteinExistence type="inferred from homology"/>
<name>A0ABR4NWT4_9SACH</name>
<reference evidence="11 12" key="1">
    <citation type="submission" date="2024-05" db="EMBL/GenBank/DDBJ databases">
        <title>Long read based assembly of the Candida bracarensis genome reveals expanded adhesin content.</title>
        <authorList>
            <person name="Marcet-Houben M."/>
            <person name="Ksiezopolska E."/>
            <person name="Gabaldon T."/>
        </authorList>
    </citation>
    <scope>NUCLEOTIDE SEQUENCE [LARGE SCALE GENOMIC DNA]</scope>
    <source>
        <strain evidence="11 12">CBM6</strain>
    </source>
</reference>
<comment type="subcellular location">
    <subcellularLocation>
        <location evidence="1">Mitochondrion outer membrane</location>
        <topology evidence="1">Single-pass membrane protein</topology>
    </subcellularLocation>
</comment>
<dbReference type="EMBL" id="JBEVYD010000005">
    <property type="protein sequence ID" value="KAL3233041.1"/>
    <property type="molecule type" value="Genomic_DNA"/>
</dbReference>
<keyword evidence="9 10" id="KW-0472">Membrane</keyword>
<accession>A0ABR4NWT4</accession>